<evidence type="ECO:0000313" key="4">
    <source>
        <dbReference type="EMBL" id="OWW19483.1"/>
    </source>
</evidence>
<sequence length="178" mass="20660">MDKKLNRQRWLTAGLQTLSEEGPNGLKIMPLAERLGVTKGSFYWHFQSLDEYHHAVLAEWEQHYTQEAIRWLESDDSKPEKKLRIWITGASYADLRLDSAIRSWSLANPAVLEVRKRVDEQRISYLTKLLREVGWPPNEAATLGRWTYWAWVGYATLGGPIMNEKQLGLILAVLEPRR</sequence>
<dbReference type="GO" id="GO:0003677">
    <property type="term" value="F:DNA binding"/>
    <property type="evidence" value="ECO:0007669"/>
    <property type="project" value="UniProtKB-UniRule"/>
</dbReference>
<proteinExistence type="predicted"/>
<gene>
    <name evidence="4" type="ORF">AYR66_08125</name>
</gene>
<dbReference type="PROSITE" id="PS50977">
    <property type="entry name" value="HTH_TETR_2"/>
    <property type="match status" value="1"/>
</dbReference>
<dbReference type="OrthoDB" id="5816932at2"/>
<dbReference type="InterPro" id="IPR009057">
    <property type="entry name" value="Homeodomain-like_sf"/>
</dbReference>
<dbReference type="Gene3D" id="1.10.357.10">
    <property type="entry name" value="Tetracycline Repressor, domain 2"/>
    <property type="match status" value="1"/>
</dbReference>
<name>A0A254TG26_9BURK</name>
<feature type="DNA-binding region" description="H-T-H motif" evidence="2">
    <location>
        <begin position="27"/>
        <end position="46"/>
    </location>
</feature>
<dbReference type="EMBL" id="LSTO01000001">
    <property type="protein sequence ID" value="OWW19483.1"/>
    <property type="molecule type" value="Genomic_DNA"/>
</dbReference>
<keyword evidence="1 2" id="KW-0238">DNA-binding</keyword>
<dbReference type="SUPFAM" id="SSF46689">
    <property type="entry name" value="Homeodomain-like"/>
    <property type="match status" value="1"/>
</dbReference>
<dbReference type="AlphaFoldDB" id="A0A254TG26"/>
<reference evidence="4 5" key="1">
    <citation type="submission" date="2016-02" db="EMBL/GenBank/DDBJ databases">
        <authorList>
            <person name="Wen L."/>
            <person name="He K."/>
            <person name="Yang H."/>
        </authorList>
    </citation>
    <scope>NUCLEOTIDE SEQUENCE [LARGE SCALE GENOMIC DNA]</scope>
    <source>
        <strain evidence="4 5">TSA40</strain>
    </source>
</reference>
<evidence type="ECO:0000256" key="1">
    <source>
        <dbReference type="ARBA" id="ARBA00023125"/>
    </source>
</evidence>
<organism evidence="4 5">
    <name type="scientific">Noviherbaspirillum denitrificans</name>
    <dbReference type="NCBI Taxonomy" id="1968433"/>
    <lineage>
        <taxon>Bacteria</taxon>
        <taxon>Pseudomonadati</taxon>
        <taxon>Pseudomonadota</taxon>
        <taxon>Betaproteobacteria</taxon>
        <taxon>Burkholderiales</taxon>
        <taxon>Oxalobacteraceae</taxon>
        <taxon>Noviherbaspirillum</taxon>
    </lineage>
</organism>
<evidence type="ECO:0000313" key="5">
    <source>
        <dbReference type="Proteomes" id="UP000197535"/>
    </source>
</evidence>
<keyword evidence="5" id="KW-1185">Reference proteome</keyword>
<evidence type="ECO:0000259" key="3">
    <source>
        <dbReference type="PROSITE" id="PS50977"/>
    </source>
</evidence>
<dbReference type="Proteomes" id="UP000197535">
    <property type="component" value="Unassembled WGS sequence"/>
</dbReference>
<dbReference type="RefSeq" id="WP_088706389.1">
    <property type="nucleotide sequence ID" value="NZ_LSTO01000001.1"/>
</dbReference>
<dbReference type="InterPro" id="IPR001647">
    <property type="entry name" value="HTH_TetR"/>
</dbReference>
<dbReference type="Pfam" id="PF00440">
    <property type="entry name" value="TetR_N"/>
    <property type="match status" value="1"/>
</dbReference>
<accession>A0A254TG26</accession>
<protein>
    <recommendedName>
        <fullName evidence="3">HTH tetR-type domain-containing protein</fullName>
    </recommendedName>
</protein>
<evidence type="ECO:0000256" key="2">
    <source>
        <dbReference type="PROSITE-ProRule" id="PRU00335"/>
    </source>
</evidence>
<comment type="caution">
    <text evidence="4">The sequence shown here is derived from an EMBL/GenBank/DDBJ whole genome shotgun (WGS) entry which is preliminary data.</text>
</comment>
<feature type="domain" description="HTH tetR-type" evidence="3">
    <location>
        <begin position="4"/>
        <end position="64"/>
    </location>
</feature>